<organism evidence="1 2">
    <name type="scientific">Spermophilus dauricus</name>
    <name type="common">Daurian ground squirrel</name>
    <dbReference type="NCBI Taxonomy" id="99837"/>
    <lineage>
        <taxon>Eukaryota</taxon>
        <taxon>Metazoa</taxon>
        <taxon>Chordata</taxon>
        <taxon>Craniata</taxon>
        <taxon>Vertebrata</taxon>
        <taxon>Euteleostomi</taxon>
        <taxon>Mammalia</taxon>
        <taxon>Eutheria</taxon>
        <taxon>Euarchontoglires</taxon>
        <taxon>Glires</taxon>
        <taxon>Rodentia</taxon>
        <taxon>Sciuromorpha</taxon>
        <taxon>Sciuridae</taxon>
        <taxon>Xerinae</taxon>
        <taxon>Marmotini</taxon>
        <taxon>Spermophilus</taxon>
    </lineage>
</organism>
<dbReference type="AlphaFoldDB" id="A0A8C9QJI2"/>
<protein>
    <submittedName>
        <fullName evidence="1">Uncharacterized protein</fullName>
    </submittedName>
</protein>
<evidence type="ECO:0000313" key="1">
    <source>
        <dbReference type="Ensembl" id="ENSSDAP00000022315.1"/>
    </source>
</evidence>
<keyword evidence="2" id="KW-1185">Reference proteome</keyword>
<reference evidence="1" key="2">
    <citation type="submission" date="2025-09" db="UniProtKB">
        <authorList>
            <consortium name="Ensembl"/>
        </authorList>
    </citation>
    <scope>IDENTIFICATION</scope>
</reference>
<reference evidence="1" key="1">
    <citation type="submission" date="2025-08" db="UniProtKB">
        <authorList>
            <consortium name="Ensembl"/>
        </authorList>
    </citation>
    <scope>IDENTIFICATION</scope>
</reference>
<evidence type="ECO:0000313" key="2">
    <source>
        <dbReference type="Proteomes" id="UP000694422"/>
    </source>
</evidence>
<dbReference type="Proteomes" id="UP000694422">
    <property type="component" value="Unplaced"/>
</dbReference>
<name>A0A8C9QJI2_SPEDA</name>
<sequence>MEDTSCVQPIHWPESPRCWAGWTHGDSTHRYMEFMDDTVSSLIWNSKAHPESDVLTLLESEEARKLC</sequence>
<dbReference type="Ensembl" id="ENSSDAT00000025502.1">
    <property type="protein sequence ID" value="ENSSDAP00000022315.1"/>
    <property type="gene ID" value="ENSSDAG00000020304.1"/>
</dbReference>
<accession>A0A8C9QJI2</accession>
<proteinExistence type="predicted"/>